<dbReference type="Pfam" id="PF10145">
    <property type="entry name" value="PhageMin_Tail"/>
    <property type="match status" value="1"/>
</dbReference>
<feature type="domain" description="Phage tail tape measure protein" evidence="2">
    <location>
        <begin position="196"/>
        <end position="384"/>
    </location>
</feature>
<dbReference type="KEGG" id="lpav:PLANPX_4176"/>
<dbReference type="RefSeq" id="WP_152100119.1">
    <property type="nucleotide sequence ID" value="NZ_AP021861.1"/>
</dbReference>
<dbReference type="Proteomes" id="UP000326837">
    <property type="component" value="Chromosome"/>
</dbReference>
<sequence>MEEIKQVLGFDAGQAIAELTKLDNALVQLQQRLQRASSNFGQFNASAGKTVAAFIQLTKHGSSAAGAIAAVAAAQGNMNPGANMQAAASAAAQLATSMNQAGITGQSASVKIGNAMVRIGKQSQQTANVVQNSSVRMTTSLALLSRVVYTQAIVRALSTVRNSFRATANEAADFQKSISLIQTIDDSKQSTDSLAKSVRDLSNEFNVPLLETSAALYQTISNQVGDAAESQEFLVKALEFSKATNSQASASVDLLSGALKSFNLNASDTDKIASLMFKTIDLGRIEASELSNAFGRLGTISKETGLRLEEVLGGLSAISVRGSGTSESITQLRAIVSALLKPSEAMAKTLTDMGYESGEAALKSLGFVGVLEKLRESTGGSTSQLAKLFPNVRGLAGAASLTSDNLASLSANIREMDAAGRDFAHNKFLEATANDGERVRKEFNEIKNTFVTEVGGALLKATKQFLDTTEATENLTKAISFSVPVVDNLAAYIGLLVTQLAAAKLGAVGLSKALGVLALVPVAQGAGEIIGDKLNQIATARRNVGLNALEDANAKELKAFTDLQQSKIAAANAADQQIVANTRKAADLLNKTFSAGQIANLLDSDVGVTALEGLVGGKQIDTMGKLTAATESAVLKAAELRQKLAAAATAGQQLEPVRNEVNEALNSVRGTGNGVTGDFAGGLKTQLEALKTQLQDLAKSSNITDEQLNEVIAKRNEFGKTALAGENPLIGKLGFGQDIKQLDAALTKLRELKTLQSQAVVDPKLQNSLSLLNAVLAANPTGQFGGATQAMNGAVSPAQAIATAWERAAAAAKATAQAAAGGAAAPTNQAFGGMMHLASGGAARGIDTIPAMLSPGEFVMNAKSSRKFYSQLVAMNAGQTPTYRESGGSVTNYNIGDVNVNGVSDGVTNAREMIRAINRESRRGTERLR</sequence>
<organism evidence="3 4">
    <name type="scientific">Lacipirellula parvula</name>
    <dbReference type="NCBI Taxonomy" id="2650471"/>
    <lineage>
        <taxon>Bacteria</taxon>
        <taxon>Pseudomonadati</taxon>
        <taxon>Planctomycetota</taxon>
        <taxon>Planctomycetia</taxon>
        <taxon>Pirellulales</taxon>
        <taxon>Lacipirellulaceae</taxon>
        <taxon>Lacipirellula</taxon>
    </lineage>
</organism>
<name>A0A5K7XCP3_9BACT</name>
<feature type="coiled-coil region" evidence="1">
    <location>
        <begin position="12"/>
        <end position="39"/>
    </location>
</feature>
<keyword evidence="4" id="KW-1185">Reference proteome</keyword>
<dbReference type="EMBL" id="AP021861">
    <property type="protein sequence ID" value="BBO34564.1"/>
    <property type="molecule type" value="Genomic_DNA"/>
</dbReference>
<dbReference type="InterPro" id="IPR010090">
    <property type="entry name" value="Phage_tape_meas"/>
</dbReference>
<keyword evidence="1" id="KW-0175">Coiled coil</keyword>
<protein>
    <recommendedName>
        <fullName evidence="2">Phage tail tape measure protein domain-containing protein</fullName>
    </recommendedName>
</protein>
<evidence type="ECO:0000313" key="4">
    <source>
        <dbReference type="Proteomes" id="UP000326837"/>
    </source>
</evidence>
<proteinExistence type="predicted"/>
<gene>
    <name evidence="3" type="ORF">PLANPX_4176</name>
</gene>
<evidence type="ECO:0000256" key="1">
    <source>
        <dbReference type="SAM" id="Coils"/>
    </source>
</evidence>
<dbReference type="NCBIfam" id="TIGR01760">
    <property type="entry name" value="tape_meas_TP901"/>
    <property type="match status" value="1"/>
</dbReference>
<evidence type="ECO:0000259" key="2">
    <source>
        <dbReference type="Pfam" id="PF10145"/>
    </source>
</evidence>
<accession>A0A5K7XCP3</accession>
<evidence type="ECO:0000313" key="3">
    <source>
        <dbReference type="EMBL" id="BBO34564.1"/>
    </source>
</evidence>
<reference evidence="4" key="1">
    <citation type="submission" date="2019-10" db="EMBL/GenBank/DDBJ databases">
        <title>Lacipirellula parvula gen. nov., sp. nov., representing a lineage of planctomycetes widespread in freshwater anoxic habitats, and description of the family Lacipirellulaceae.</title>
        <authorList>
            <person name="Dedysh S.N."/>
            <person name="Kulichevskaya I.S."/>
            <person name="Beletsky A.V."/>
            <person name="Rakitin A.L."/>
            <person name="Mardanov A.V."/>
            <person name="Ivanova A.A."/>
            <person name="Saltykova V.X."/>
            <person name="Rijpstra W.I.C."/>
            <person name="Sinninghe Damste J.S."/>
            <person name="Ravin N.V."/>
        </authorList>
    </citation>
    <scope>NUCLEOTIDE SEQUENCE [LARGE SCALE GENOMIC DNA]</scope>
    <source>
        <strain evidence="4">PX69</strain>
    </source>
</reference>
<dbReference type="AlphaFoldDB" id="A0A5K7XCP3"/>